<accession>A0A179ING2</accession>
<evidence type="ECO:0000313" key="6">
    <source>
        <dbReference type="EMBL" id="PTQ54586.1"/>
    </source>
</evidence>
<keyword evidence="6" id="KW-0966">Cell projection</keyword>
<dbReference type="Pfam" id="PF22692">
    <property type="entry name" value="LlgE_F_G_D1"/>
    <property type="match status" value="1"/>
</dbReference>
<evidence type="ECO:0000313" key="5">
    <source>
        <dbReference type="EMBL" id="OAR04226.1"/>
    </source>
</evidence>
<evidence type="ECO:0000313" key="8">
    <source>
        <dbReference type="Proteomes" id="UP000244180"/>
    </source>
</evidence>
<dbReference type="EMBL" id="JXBB01000023">
    <property type="protein sequence ID" value="OAR04226.1"/>
    <property type="molecule type" value="Genomic_DNA"/>
</dbReference>
<dbReference type="Pfam" id="PF00460">
    <property type="entry name" value="Flg_bb_rod"/>
    <property type="match status" value="1"/>
</dbReference>
<evidence type="ECO:0000259" key="2">
    <source>
        <dbReference type="Pfam" id="PF00460"/>
    </source>
</evidence>
<organism evidence="5 7">
    <name type="scientific">Hydrogenibacillus schlegelii</name>
    <name type="common">Bacillus schlegelii</name>
    <dbReference type="NCBI Taxonomy" id="1484"/>
    <lineage>
        <taxon>Bacteria</taxon>
        <taxon>Bacillati</taxon>
        <taxon>Bacillota</taxon>
        <taxon>Bacilli</taxon>
        <taxon>Bacillales</taxon>
        <taxon>Bacillales Family X. Incertae Sedis</taxon>
        <taxon>Hydrogenibacillus</taxon>
    </lineage>
</organism>
<name>A0A179ING2_HYDSH</name>
<dbReference type="Pfam" id="PF06429">
    <property type="entry name" value="Flg_bbr_C"/>
    <property type="match status" value="1"/>
</dbReference>
<reference evidence="6 8" key="2">
    <citation type="submission" date="2017-08" db="EMBL/GenBank/DDBJ databases">
        <title>Burning lignite coal seam in the remote Altai Mountains harbors a hydrogen-driven thermophilic microbial community.</title>
        <authorList>
            <person name="Kadnikov V.V."/>
            <person name="Mardanov A.V."/>
            <person name="Ivasenko D."/>
            <person name="Beletsky A.V."/>
            <person name="Karnachuk O.V."/>
            <person name="Ravin N.V."/>
        </authorList>
    </citation>
    <scope>NUCLEOTIDE SEQUENCE [LARGE SCALE GENOMIC DNA]</scope>
    <source>
        <strain evidence="6">AL33</strain>
    </source>
</reference>
<dbReference type="GO" id="GO:0009288">
    <property type="term" value="C:bacterial-type flagellum"/>
    <property type="evidence" value="ECO:0007669"/>
    <property type="project" value="TreeGrafter"/>
</dbReference>
<gene>
    <name evidence="6" type="ORF">HSCHL_0165</name>
    <name evidence="5" type="ORF">SA87_07200</name>
</gene>
<dbReference type="AlphaFoldDB" id="A0A179ING2"/>
<dbReference type="InterPro" id="IPR053967">
    <property type="entry name" value="LlgE_F_G-like_D1"/>
</dbReference>
<comment type="caution">
    <text evidence="5">The sequence shown here is derived from an EMBL/GenBank/DDBJ whole genome shotgun (WGS) entry which is preliminary data.</text>
</comment>
<keyword evidence="6" id="KW-0969">Cilium</keyword>
<sequence>MIRGIEASASGLLAGRRRTEVVADNLANLETAGYRADQAISRAFPELFLARLRDPGPGVGPAGVGAGPIPAPAGAGTGVGPGPTGAQAPTPVGIGSTYAGVYIHEIVPRFESGPIVATGRPLDLALVADLDPTALPEGVRGPGAPRWIPFFAVQPAGSPAGTVAYTRDGRLTIDPEGYLATSAGDRLLVVDEGPDGLPIGAPHPLSVRFGAAVYDVRVEEGGRIRLVDPAAPAFSLAYRPAVAVFADRRLPAGNDPAPDVPAVTGLVKDGGNRFRMGGAPVWAGLDGRFPLGAVRIERGAFEAANVDLARAMTEAMAAYRYFEANQRALLAADGTLNRLINEVGKV</sequence>
<dbReference type="PANTHER" id="PTHR30435:SF19">
    <property type="entry name" value="FLAGELLAR BASAL-BODY ROD PROTEIN FLGG"/>
    <property type="match status" value="1"/>
</dbReference>
<evidence type="ECO:0000259" key="3">
    <source>
        <dbReference type="Pfam" id="PF06429"/>
    </source>
</evidence>
<evidence type="ECO:0000313" key="7">
    <source>
        <dbReference type="Proteomes" id="UP000243024"/>
    </source>
</evidence>
<dbReference type="STRING" id="1484.SA87_07200"/>
<dbReference type="Proteomes" id="UP000244180">
    <property type="component" value="Unassembled WGS sequence"/>
</dbReference>
<feature type="domain" description="Flagellar basal-body/hook protein C-terminal" evidence="3">
    <location>
        <begin position="298"/>
        <end position="341"/>
    </location>
</feature>
<dbReference type="InterPro" id="IPR037925">
    <property type="entry name" value="FlgE/F/G-like"/>
</dbReference>
<dbReference type="PANTHER" id="PTHR30435">
    <property type="entry name" value="FLAGELLAR PROTEIN"/>
    <property type="match status" value="1"/>
</dbReference>
<protein>
    <submittedName>
        <fullName evidence="6">Flagellar basal-body rod protein FlgF</fullName>
    </submittedName>
</protein>
<comment type="similarity">
    <text evidence="1">Belongs to the flagella basal body rod proteins family.</text>
</comment>
<dbReference type="GO" id="GO:0071978">
    <property type="term" value="P:bacterial-type flagellum-dependent swarming motility"/>
    <property type="evidence" value="ECO:0007669"/>
    <property type="project" value="TreeGrafter"/>
</dbReference>
<evidence type="ECO:0000256" key="1">
    <source>
        <dbReference type="ARBA" id="ARBA00009677"/>
    </source>
</evidence>
<dbReference type="OrthoDB" id="9800375at2"/>
<feature type="domain" description="Flagellar basal body rod protein N-terminal" evidence="2">
    <location>
        <begin position="6"/>
        <end position="35"/>
    </location>
</feature>
<evidence type="ECO:0000259" key="4">
    <source>
        <dbReference type="Pfam" id="PF22692"/>
    </source>
</evidence>
<keyword evidence="6" id="KW-0282">Flagellum</keyword>
<proteinExistence type="inferred from homology"/>
<dbReference type="Proteomes" id="UP000243024">
    <property type="component" value="Unassembled WGS sequence"/>
</dbReference>
<dbReference type="SUPFAM" id="SSF117143">
    <property type="entry name" value="Flagellar hook protein flgE"/>
    <property type="match status" value="1"/>
</dbReference>
<dbReference type="InterPro" id="IPR001444">
    <property type="entry name" value="Flag_bb_rod_N"/>
</dbReference>
<keyword evidence="7" id="KW-1185">Reference proteome</keyword>
<reference evidence="5 7" key="1">
    <citation type="submission" date="2015-09" db="EMBL/GenBank/DDBJ databases">
        <title>Draft genome sequence of Hydrogenibacillus schlegelii DSM 2000.</title>
        <authorList>
            <person name="Hemp J."/>
        </authorList>
    </citation>
    <scope>NUCLEOTIDE SEQUENCE [LARGE SCALE GENOMIC DNA]</scope>
    <source>
        <strain evidence="5 7">MA 48</strain>
    </source>
</reference>
<dbReference type="RefSeq" id="WP_066201582.1">
    <property type="nucleotide sequence ID" value="NZ_CBCSAS010000023.1"/>
</dbReference>
<dbReference type="EMBL" id="PEBV01000003">
    <property type="protein sequence ID" value="PTQ54586.1"/>
    <property type="molecule type" value="Genomic_DNA"/>
</dbReference>
<dbReference type="InterPro" id="IPR019776">
    <property type="entry name" value="Flagellar_basal_body_rod_CS"/>
</dbReference>
<dbReference type="PROSITE" id="PS00588">
    <property type="entry name" value="FLAGELLA_BB_ROD"/>
    <property type="match status" value="1"/>
</dbReference>
<dbReference type="InterPro" id="IPR010930">
    <property type="entry name" value="Flg_bb/hook_C_dom"/>
</dbReference>
<feature type="domain" description="Flagellar hook protein FlgE/F/G-like D1" evidence="4">
    <location>
        <begin position="150"/>
        <end position="223"/>
    </location>
</feature>